<evidence type="ECO:0000256" key="5">
    <source>
        <dbReference type="ARBA" id="ARBA00022777"/>
    </source>
</evidence>
<dbReference type="PANTHER" id="PTHR42878">
    <property type="entry name" value="TWO-COMPONENT HISTIDINE KINASE"/>
    <property type="match status" value="1"/>
</dbReference>
<evidence type="ECO:0000256" key="7">
    <source>
        <dbReference type="SAM" id="Phobius"/>
    </source>
</evidence>
<protein>
    <recommendedName>
        <fullName evidence="2">histidine kinase</fullName>
        <ecNumber evidence="2">2.7.13.3</ecNumber>
    </recommendedName>
</protein>
<dbReference type="SMART" id="SM00388">
    <property type="entry name" value="HisKA"/>
    <property type="match status" value="1"/>
</dbReference>
<dbReference type="GO" id="GO:0007234">
    <property type="term" value="P:osmosensory signaling via phosphorelay pathway"/>
    <property type="evidence" value="ECO:0007669"/>
    <property type="project" value="TreeGrafter"/>
</dbReference>
<dbReference type="InterPro" id="IPR005467">
    <property type="entry name" value="His_kinase_dom"/>
</dbReference>
<dbReference type="EMBL" id="BLXZ01000001">
    <property type="protein sequence ID" value="GFO66451.1"/>
    <property type="molecule type" value="Genomic_DNA"/>
</dbReference>
<dbReference type="InterPro" id="IPR050351">
    <property type="entry name" value="BphY/WalK/GraS-like"/>
</dbReference>
<organism evidence="9 10">
    <name type="scientific">Geomonas limicola</name>
    <dbReference type="NCBI Taxonomy" id="2740186"/>
    <lineage>
        <taxon>Bacteria</taxon>
        <taxon>Pseudomonadati</taxon>
        <taxon>Thermodesulfobacteriota</taxon>
        <taxon>Desulfuromonadia</taxon>
        <taxon>Geobacterales</taxon>
        <taxon>Geobacteraceae</taxon>
        <taxon>Geomonas</taxon>
    </lineage>
</organism>
<dbReference type="InterPro" id="IPR003661">
    <property type="entry name" value="HisK_dim/P_dom"/>
</dbReference>
<name>A0A6V8N206_9BACT</name>
<keyword evidence="4" id="KW-0808">Transferase</keyword>
<dbReference type="Gene3D" id="1.10.287.130">
    <property type="match status" value="1"/>
</dbReference>
<dbReference type="InterPro" id="IPR036890">
    <property type="entry name" value="HATPase_C_sf"/>
</dbReference>
<dbReference type="SUPFAM" id="SSF47384">
    <property type="entry name" value="Homodimeric domain of signal transducing histidine kinase"/>
    <property type="match status" value="1"/>
</dbReference>
<proteinExistence type="predicted"/>
<dbReference type="Pfam" id="PF00512">
    <property type="entry name" value="HisKA"/>
    <property type="match status" value="1"/>
</dbReference>
<dbReference type="SMART" id="SM00387">
    <property type="entry name" value="HATPase_c"/>
    <property type="match status" value="1"/>
</dbReference>
<feature type="domain" description="Histidine kinase" evidence="8">
    <location>
        <begin position="485"/>
        <end position="695"/>
    </location>
</feature>
<evidence type="ECO:0000256" key="6">
    <source>
        <dbReference type="SAM" id="Coils"/>
    </source>
</evidence>
<dbReference type="Gene3D" id="3.30.565.10">
    <property type="entry name" value="Histidine kinase-like ATPase, C-terminal domain"/>
    <property type="match status" value="1"/>
</dbReference>
<dbReference type="Pfam" id="PF02518">
    <property type="entry name" value="HATPase_c"/>
    <property type="match status" value="1"/>
</dbReference>
<keyword evidence="7" id="KW-1133">Transmembrane helix</keyword>
<dbReference type="CDD" id="cd00082">
    <property type="entry name" value="HisKA"/>
    <property type="match status" value="1"/>
</dbReference>
<sequence length="695" mass="77713">MAIVSHDTPLYNSRIFDSCLKLLKKKYDFVSIPQILKYAGMKESEIADRGHWFTQRQSDRFYEKMVQLCGNRDIAREAGRYAFSTDALGGLREYFLALAGPEYLYDIVSRVAPTYTRSSRISSRRIGPREIEVTVSFEEGVHERPYQCENRMGFMEAGFQLFGYHTPPEISHPECVFEGASICRYRVTWEDSPAIRLVWLRRLSFLLLPVVAGCGFWLAPDTTVGLVFLGVFLTYLALVGWIQRLERASLRTSMAAMRSSGQQLLEELKGNYDAALMVNEIGEVFASRTDLDEILDSLNQVLKKRLDYTSGILLLGDADGSSLTLRSCFGLRDQDVEMLTQIDYSIDPPLPDGMLDHCFTHQRSLLVNDPNAPGVPLADPARAVLASLGIRSFICVPLVCEGESLGVFVVSDAKRDGELGPNDVRVLEGVAPVIGIAIRNARRLANERDLSEQLRKASDSLERRVEERTIELSRANEVLEFLYDSVSHDLRTPLRVIYGYGELLQELYGERLDDAGREYLASMIAGGERMEATLNRMLDFSQVRLMELSWQPVDLSRMAQRILADLTITDPKRQLACTIEDGVVVTGDEELLTSIMENLLGNAWKYSAGKGVTSICFGVKDSVFYVSDNGAGFDMAYANRLFAPFQRLHDGKTFAGHGLGLSMVRCMVERLGGKVWGVGTPGEGATFYFTIAPPR</sequence>
<dbReference type="GO" id="GO:0000155">
    <property type="term" value="F:phosphorelay sensor kinase activity"/>
    <property type="evidence" value="ECO:0007669"/>
    <property type="project" value="InterPro"/>
</dbReference>
<dbReference type="Gene3D" id="3.30.450.40">
    <property type="match status" value="1"/>
</dbReference>
<feature type="transmembrane region" description="Helical" evidence="7">
    <location>
        <begin position="199"/>
        <end position="218"/>
    </location>
</feature>
<evidence type="ECO:0000313" key="10">
    <source>
        <dbReference type="Proteomes" id="UP000587586"/>
    </source>
</evidence>
<evidence type="ECO:0000256" key="2">
    <source>
        <dbReference type="ARBA" id="ARBA00012438"/>
    </source>
</evidence>
<dbReference type="PANTHER" id="PTHR42878:SF15">
    <property type="entry name" value="BACTERIOPHYTOCHROME"/>
    <property type="match status" value="1"/>
</dbReference>
<evidence type="ECO:0000313" key="9">
    <source>
        <dbReference type="EMBL" id="GFO66451.1"/>
    </source>
</evidence>
<dbReference type="PROSITE" id="PS50109">
    <property type="entry name" value="HIS_KIN"/>
    <property type="match status" value="1"/>
</dbReference>
<evidence type="ECO:0000259" key="8">
    <source>
        <dbReference type="PROSITE" id="PS50109"/>
    </source>
</evidence>
<dbReference type="Proteomes" id="UP000587586">
    <property type="component" value="Unassembled WGS sequence"/>
</dbReference>
<dbReference type="InterPro" id="IPR036097">
    <property type="entry name" value="HisK_dim/P_sf"/>
</dbReference>
<reference evidence="10" key="1">
    <citation type="submission" date="2020-06" db="EMBL/GenBank/DDBJ databases">
        <title>Draft genomic sequecing of Geomonas sp. Red745.</title>
        <authorList>
            <person name="Itoh H."/>
            <person name="Xu Z.X."/>
            <person name="Ushijima N."/>
            <person name="Masuda Y."/>
            <person name="Shiratori Y."/>
            <person name="Senoo K."/>
        </authorList>
    </citation>
    <scope>NUCLEOTIDE SEQUENCE [LARGE SCALE GENOMIC DNA]</scope>
    <source>
        <strain evidence="10">Red745</strain>
    </source>
</reference>
<evidence type="ECO:0000256" key="1">
    <source>
        <dbReference type="ARBA" id="ARBA00000085"/>
    </source>
</evidence>
<dbReference type="InterPro" id="IPR003594">
    <property type="entry name" value="HATPase_dom"/>
</dbReference>
<dbReference type="InterPro" id="IPR004358">
    <property type="entry name" value="Sig_transdc_His_kin-like_C"/>
</dbReference>
<dbReference type="AlphaFoldDB" id="A0A6V8N206"/>
<dbReference type="Pfam" id="PF01590">
    <property type="entry name" value="GAF"/>
    <property type="match status" value="1"/>
</dbReference>
<dbReference type="EC" id="2.7.13.3" evidence="2"/>
<dbReference type="SUPFAM" id="SSF55874">
    <property type="entry name" value="ATPase domain of HSP90 chaperone/DNA topoisomerase II/histidine kinase"/>
    <property type="match status" value="1"/>
</dbReference>
<comment type="catalytic activity">
    <reaction evidence="1">
        <text>ATP + protein L-histidine = ADP + protein N-phospho-L-histidine.</text>
        <dbReference type="EC" id="2.7.13.3"/>
    </reaction>
</comment>
<dbReference type="InterPro" id="IPR003018">
    <property type="entry name" value="GAF"/>
</dbReference>
<dbReference type="InterPro" id="IPR029016">
    <property type="entry name" value="GAF-like_dom_sf"/>
</dbReference>
<keyword evidence="7" id="KW-0812">Transmembrane</keyword>
<dbReference type="PRINTS" id="PR00344">
    <property type="entry name" value="BCTRLSENSOR"/>
</dbReference>
<keyword evidence="6" id="KW-0175">Coiled coil</keyword>
<feature type="coiled-coil region" evidence="6">
    <location>
        <begin position="444"/>
        <end position="471"/>
    </location>
</feature>
<dbReference type="GO" id="GO:0000156">
    <property type="term" value="F:phosphorelay response regulator activity"/>
    <property type="evidence" value="ECO:0007669"/>
    <property type="project" value="TreeGrafter"/>
</dbReference>
<keyword evidence="10" id="KW-1185">Reference proteome</keyword>
<dbReference type="SUPFAM" id="SSF55781">
    <property type="entry name" value="GAF domain-like"/>
    <property type="match status" value="1"/>
</dbReference>
<evidence type="ECO:0000256" key="4">
    <source>
        <dbReference type="ARBA" id="ARBA00022679"/>
    </source>
</evidence>
<keyword evidence="3" id="KW-0597">Phosphoprotein</keyword>
<gene>
    <name evidence="9" type="ORF">GMLC_00300</name>
</gene>
<comment type="caution">
    <text evidence="9">The sequence shown here is derived from an EMBL/GenBank/DDBJ whole genome shotgun (WGS) entry which is preliminary data.</text>
</comment>
<keyword evidence="7" id="KW-0472">Membrane</keyword>
<evidence type="ECO:0000256" key="3">
    <source>
        <dbReference type="ARBA" id="ARBA00022553"/>
    </source>
</evidence>
<dbReference type="GO" id="GO:0030295">
    <property type="term" value="F:protein kinase activator activity"/>
    <property type="evidence" value="ECO:0007669"/>
    <property type="project" value="TreeGrafter"/>
</dbReference>
<keyword evidence="5 9" id="KW-0418">Kinase</keyword>
<accession>A0A6V8N206</accession>
<dbReference type="SMART" id="SM00065">
    <property type="entry name" value="GAF"/>
    <property type="match status" value="1"/>
</dbReference>
<feature type="transmembrane region" description="Helical" evidence="7">
    <location>
        <begin position="224"/>
        <end position="242"/>
    </location>
</feature>